<keyword evidence="1" id="KW-0808">Transferase</keyword>
<dbReference type="EMBL" id="CP120863">
    <property type="protein sequence ID" value="WFE92062.1"/>
    <property type="molecule type" value="Genomic_DNA"/>
</dbReference>
<dbReference type="CDD" id="cd04301">
    <property type="entry name" value="NAT_SF"/>
    <property type="match status" value="1"/>
</dbReference>
<organism evidence="4 5">
    <name type="scientific">Roseibium porphyridii</name>
    <dbReference type="NCBI Taxonomy" id="2866279"/>
    <lineage>
        <taxon>Bacteria</taxon>
        <taxon>Pseudomonadati</taxon>
        <taxon>Pseudomonadota</taxon>
        <taxon>Alphaproteobacteria</taxon>
        <taxon>Hyphomicrobiales</taxon>
        <taxon>Stappiaceae</taxon>
        <taxon>Roseibium</taxon>
    </lineage>
</organism>
<dbReference type="Proteomes" id="UP001209803">
    <property type="component" value="Chromosome"/>
</dbReference>
<sequence>MKTRLLRVESETHWSTYHSIRQHVLYELRGRNGYDENHPDEYKEQNIPLLFLWDDQPVGTVRLDQENENTLGVVRLVAILPNFQRQGIGTAMMQEIETFAANRGIRQLKTQAAKDAITFYEKLGWHIIDSSKRNPLMLKILP</sequence>
<feature type="domain" description="N-acetyltransferase" evidence="3">
    <location>
        <begin position="4"/>
        <end position="142"/>
    </location>
</feature>
<keyword evidence="5" id="KW-1185">Reference proteome</keyword>
<dbReference type="InterPro" id="IPR016181">
    <property type="entry name" value="Acyl_CoA_acyltransferase"/>
</dbReference>
<proteinExistence type="predicted"/>
<dbReference type="InterPro" id="IPR000182">
    <property type="entry name" value="GNAT_dom"/>
</dbReference>
<evidence type="ECO:0000313" key="4">
    <source>
        <dbReference type="EMBL" id="WFE92062.1"/>
    </source>
</evidence>
<dbReference type="Pfam" id="PF00583">
    <property type="entry name" value="Acetyltransf_1"/>
    <property type="match status" value="1"/>
</dbReference>
<dbReference type="Gene3D" id="3.40.630.30">
    <property type="match status" value="1"/>
</dbReference>
<dbReference type="PANTHER" id="PTHR43877">
    <property type="entry name" value="AMINOALKYLPHOSPHONATE N-ACETYLTRANSFERASE-RELATED-RELATED"/>
    <property type="match status" value="1"/>
</dbReference>
<accession>A0ABY8F9D2</accession>
<dbReference type="InterPro" id="IPR050832">
    <property type="entry name" value="Bact_Acetyltransf"/>
</dbReference>
<protein>
    <submittedName>
        <fullName evidence="4">GNAT family N-acetyltransferase</fullName>
    </submittedName>
</protein>
<evidence type="ECO:0000256" key="1">
    <source>
        <dbReference type="ARBA" id="ARBA00022679"/>
    </source>
</evidence>
<reference evidence="4 5" key="1">
    <citation type="submission" date="2023-03" db="EMBL/GenBank/DDBJ databases">
        <title>Roseibium porphyridii sp. nov. and Roseibium rhodosorbium sp. nov. isolated from marine algae, Porphyridium cruentum and Rhodosorus marinus, respectively.</title>
        <authorList>
            <person name="Lee M.W."/>
            <person name="Choi B.J."/>
            <person name="Lee J.K."/>
            <person name="Choi D.G."/>
            <person name="Baek J.H."/>
            <person name="Bayburt H."/>
            <person name="Kim J.M."/>
            <person name="Han D.M."/>
            <person name="Kim K.H."/>
            <person name="Jeon C.O."/>
        </authorList>
    </citation>
    <scope>NUCLEOTIDE SEQUENCE [LARGE SCALE GENOMIC DNA]</scope>
    <source>
        <strain evidence="4 5">KMA01</strain>
    </source>
</reference>
<dbReference type="RefSeq" id="WP_265684575.1">
    <property type="nucleotide sequence ID" value="NZ_CP120863.1"/>
</dbReference>
<gene>
    <name evidence="4" type="ORF">K1718_12050</name>
</gene>
<evidence type="ECO:0000313" key="5">
    <source>
        <dbReference type="Proteomes" id="UP001209803"/>
    </source>
</evidence>
<name>A0ABY8F9D2_9HYPH</name>
<evidence type="ECO:0000256" key="2">
    <source>
        <dbReference type="ARBA" id="ARBA00023315"/>
    </source>
</evidence>
<dbReference type="PANTHER" id="PTHR43877:SF1">
    <property type="entry name" value="ACETYLTRANSFERASE"/>
    <property type="match status" value="1"/>
</dbReference>
<dbReference type="PROSITE" id="PS51186">
    <property type="entry name" value="GNAT"/>
    <property type="match status" value="1"/>
</dbReference>
<dbReference type="SUPFAM" id="SSF55729">
    <property type="entry name" value="Acyl-CoA N-acyltransferases (Nat)"/>
    <property type="match status" value="1"/>
</dbReference>
<evidence type="ECO:0000259" key="3">
    <source>
        <dbReference type="PROSITE" id="PS51186"/>
    </source>
</evidence>
<keyword evidence="2" id="KW-0012">Acyltransferase</keyword>